<dbReference type="SUPFAM" id="SSF52374">
    <property type="entry name" value="Nucleotidylyl transferase"/>
    <property type="match status" value="1"/>
</dbReference>
<organism evidence="13 14">
    <name type="scientific">Mycoplasmopsis agassizii</name>
    <dbReference type="NCBI Taxonomy" id="33922"/>
    <lineage>
        <taxon>Bacteria</taxon>
        <taxon>Bacillati</taxon>
        <taxon>Mycoplasmatota</taxon>
        <taxon>Mycoplasmoidales</taxon>
        <taxon>Metamycoplasmataceae</taxon>
        <taxon>Mycoplasmopsis</taxon>
    </lineage>
</organism>
<dbReference type="InterPro" id="IPR035684">
    <property type="entry name" value="ArgRS_core"/>
</dbReference>
<dbReference type="PANTHER" id="PTHR11956:SF5">
    <property type="entry name" value="ARGININE--TRNA LIGASE, CYTOPLASMIC"/>
    <property type="match status" value="1"/>
</dbReference>
<dbReference type="PRINTS" id="PR01038">
    <property type="entry name" value="TRNASYNTHARG"/>
</dbReference>
<evidence type="ECO:0000256" key="1">
    <source>
        <dbReference type="ARBA" id="ARBA00005594"/>
    </source>
</evidence>
<dbReference type="EC" id="6.1.1.19" evidence="2 9"/>
<evidence type="ECO:0000313" key="14">
    <source>
        <dbReference type="Proteomes" id="UP000216943"/>
    </source>
</evidence>
<evidence type="ECO:0000256" key="4">
    <source>
        <dbReference type="ARBA" id="ARBA00022741"/>
    </source>
</evidence>
<dbReference type="SUPFAM" id="SSF47323">
    <property type="entry name" value="Anticodon-binding domain of a subclass of class I aminoacyl-tRNA synthetases"/>
    <property type="match status" value="1"/>
</dbReference>
<feature type="domain" description="DALR anticodon binding" evidence="11">
    <location>
        <begin position="442"/>
        <end position="552"/>
    </location>
</feature>
<evidence type="ECO:0000313" key="13">
    <source>
        <dbReference type="EMBL" id="PAK21343.1"/>
    </source>
</evidence>
<dbReference type="InterPro" id="IPR009080">
    <property type="entry name" value="tRNAsynth_Ia_anticodon-bd"/>
</dbReference>
<dbReference type="Proteomes" id="UP000216943">
    <property type="component" value="Unassembled WGS sequence"/>
</dbReference>
<dbReference type="EMBL" id="NQNY01000006">
    <property type="protein sequence ID" value="PAK21343.1"/>
    <property type="molecule type" value="Genomic_DNA"/>
</dbReference>
<dbReference type="GO" id="GO:0006420">
    <property type="term" value="P:arginyl-tRNA aminoacylation"/>
    <property type="evidence" value="ECO:0007669"/>
    <property type="project" value="UniProtKB-UniRule"/>
</dbReference>
<evidence type="ECO:0000259" key="12">
    <source>
        <dbReference type="SMART" id="SM01016"/>
    </source>
</evidence>
<evidence type="ECO:0000259" key="11">
    <source>
        <dbReference type="SMART" id="SM00836"/>
    </source>
</evidence>
<dbReference type="InterPro" id="IPR005148">
    <property type="entry name" value="Arg-tRNA-synth_N"/>
</dbReference>
<dbReference type="AlphaFoldDB" id="A0A269TIN3"/>
<comment type="catalytic activity">
    <reaction evidence="8">
        <text>tRNA(Arg) + L-arginine + ATP = L-arginyl-tRNA(Arg) + AMP + diphosphate</text>
        <dbReference type="Rhea" id="RHEA:20301"/>
        <dbReference type="Rhea" id="RHEA-COMP:9658"/>
        <dbReference type="Rhea" id="RHEA-COMP:9673"/>
        <dbReference type="ChEBI" id="CHEBI:30616"/>
        <dbReference type="ChEBI" id="CHEBI:32682"/>
        <dbReference type="ChEBI" id="CHEBI:33019"/>
        <dbReference type="ChEBI" id="CHEBI:78442"/>
        <dbReference type="ChEBI" id="CHEBI:78513"/>
        <dbReference type="ChEBI" id="CHEBI:456215"/>
        <dbReference type="EC" id="6.1.1.19"/>
    </reaction>
</comment>
<dbReference type="GO" id="GO:0004814">
    <property type="term" value="F:arginine-tRNA ligase activity"/>
    <property type="evidence" value="ECO:0007669"/>
    <property type="project" value="UniProtKB-UniRule"/>
</dbReference>
<dbReference type="InterPro" id="IPR001278">
    <property type="entry name" value="Arg-tRNA-ligase"/>
</dbReference>
<evidence type="ECO:0000256" key="3">
    <source>
        <dbReference type="ARBA" id="ARBA00022598"/>
    </source>
</evidence>
<dbReference type="SMART" id="SM01016">
    <property type="entry name" value="Arg_tRNA_synt_N"/>
    <property type="match status" value="1"/>
</dbReference>
<dbReference type="SUPFAM" id="SSF55190">
    <property type="entry name" value="Arginyl-tRNA synthetase (ArgRS), N-terminal 'additional' domain"/>
    <property type="match status" value="1"/>
</dbReference>
<protein>
    <recommendedName>
        <fullName evidence="2 9">Arginine--tRNA ligase</fullName>
        <ecNumber evidence="2 9">6.1.1.19</ecNumber>
    </recommendedName>
</protein>
<keyword evidence="7 10" id="KW-0030">Aminoacyl-tRNA synthetase</keyword>
<dbReference type="CDD" id="cd00671">
    <property type="entry name" value="ArgRS_core"/>
    <property type="match status" value="1"/>
</dbReference>
<dbReference type="InterPro" id="IPR008909">
    <property type="entry name" value="DALR_anticod-bd"/>
</dbReference>
<dbReference type="Pfam" id="PF05746">
    <property type="entry name" value="DALR_1"/>
    <property type="match status" value="1"/>
</dbReference>
<comment type="similarity">
    <text evidence="1 10">Belongs to the class-I aminoacyl-tRNA synthetase family.</text>
</comment>
<evidence type="ECO:0000256" key="7">
    <source>
        <dbReference type="ARBA" id="ARBA00023146"/>
    </source>
</evidence>
<dbReference type="OrthoDB" id="9805987at2"/>
<keyword evidence="3 10" id="KW-0436">Ligase</keyword>
<dbReference type="Pfam" id="PF00750">
    <property type="entry name" value="tRNA-synt_1d"/>
    <property type="match status" value="1"/>
</dbReference>
<evidence type="ECO:0000256" key="2">
    <source>
        <dbReference type="ARBA" id="ARBA00012837"/>
    </source>
</evidence>
<dbReference type="NCBIfam" id="TIGR00456">
    <property type="entry name" value="argS"/>
    <property type="match status" value="1"/>
</dbReference>
<dbReference type="InterPro" id="IPR036695">
    <property type="entry name" value="Arg-tRNA-synth_N_sf"/>
</dbReference>
<keyword evidence="6 10" id="KW-0648">Protein biosynthesis</keyword>
<dbReference type="RefSeq" id="WP_095334757.1">
    <property type="nucleotide sequence ID" value="NZ_NQNY01000006.1"/>
</dbReference>
<gene>
    <name evidence="13" type="ORF">CJJ23_02270</name>
</gene>
<evidence type="ECO:0000256" key="5">
    <source>
        <dbReference type="ARBA" id="ARBA00022840"/>
    </source>
</evidence>
<accession>A0A269TIN3</accession>
<comment type="caution">
    <text evidence="13">The sequence shown here is derived from an EMBL/GenBank/DDBJ whole genome shotgun (WGS) entry which is preliminary data.</text>
</comment>
<dbReference type="SMART" id="SM00836">
    <property type="entry name" value="DALR_1"/>
    <property type="match status" value="1"/>
</dbReference>
<evidence type="ECO:0000256" key="9">
    <source>
        <dbReference type="NCBIfam" id="TIGR00456"/>
    </source>
</evidence>
<dbReference type="Gene3D" id="3.30.1360.70">
    <property type="entry name" value="Arginyl tRNA synthetase N-terminal domain"/>
    <property type="match status" value="1"/>
</dbReference>
<keyword evidence="5 10" id="KW-0067">ATP-binding</keyword>
<feature type="domain" description="Arginyl tRNA synthetase N-terminal" evidence="12">
    <location>
        <begin position="5"/>
        <end position="103"/>
    </location>
</feature>
<evidence type="ECO:0000256" key="8">
    <source>
        <dbReference type="ARBA" id="ARBA00049339"/>
    </source>
</evidence>
<evidence type="ECO:0000256" key="6">
    <source>
        <dbReference type="ARBA" id="ARBA00022917"/>
    </source>
</evidence>
<dbReference type="Pfam" id="PF03485">
    <property type="entry name" value="Arg_tRNA_synt_N"/>
    <property type="match status" value="1"/>
</dbReference>
<dbReference type="GO" id="GO:0005524">
    <property type="term" value="F:ATP binding"/>
    <property type="evidence" value="ECO:0007669"/>
    <property type="project" value="UniProtKB-KW"/>
</dbReference>
<dbReference type="Gene3D" id="1.10.730.10">
    <property type="entry name" value="Isoleucyl-tRNA Synthetase, Domain 1"/>
    <property type="match status" value="1"/>
</dbReference>
<dbReference type="Gene3D" id="3.40.50.620">
    <property type="entry name" value="HUPs"/>
    <property type="match status" value="1"/>
</dbReference>
<dbReference type="InterPro" id="IPR014729">
    <property type="entry name" value="Rossmann-like_a/b/a_fold"/>
</dbReference>
<sequence length="554" mass="64192">MNLQTQLKNLTLEILNKIIRESNFESDSEIKINDFFIGETKIPDNLNLEKKFYHFSSNAALVNAKNFKTNPLNLANKMKTYFEESNLIKEVLVTSPGFLNFIFKDQILIDIVNLINQQGSNYLKDSVEHKLKINDEFVSVNPTGFLHFGHARGAIYADTLNNFLIHAGHDLIREYYVNDAGNQIDIVSQSTYLRYLELFGKEITLPEESYKGEDIIEFAKIIKDKYQDKFLNQKDDFYTNPEFKNLVTEIALNEIKKDMQLFNIKHDLFFSEKTLYGKQIEDAMAKIKKHTYEKDGALFLKTTDFGDDKDRVLIKKDGTFTYFLPDIAYHNKKFQNVDKLIAYWGADHGGYVKRVKIAIDILGYDSSNYDIEIIQLVRLIKDGAEFKMSKRAGTGLFLREMLNYSSVDALRWYMIARDLNTKMDFDLNKANEASQDNPVYSVQYSYVRTVSLLEKASTKNVTSSQLTNDKERQLIMFLNEFKNIFDLIVRTYKVNLIIPYLIDLKNAFNAFYAEEKIIDSENQISKLALVKATQIIMKLSFDLIGISSPNKMQK</sequence>
<dbReference type="GO" id="GO:0005737">
    <property type="term" value="C:cytoplasm"/>
    <property type="evidence" value="ECO:0007669"/>
    <property type="project" value="UniProtKB-UniRule"/>
</dbReference>
<dbReference type="PANTHER" id="PTHR11956">
    <property type="entry name" value="ARGINYL-TRNA SYNTHETASE"/>
    <property type="match status" value="1"/>
</dbReference>
<name>A0A269TIN3_9BACT</name>
<proteinExistence type="inferred from homology"/>
<reference evidence="14" key="1">
    <citation type="submission" date="2017-08" db="EMBL/GenBank/DDBJ databases">
        <authorList>
            <person name="Alvarez-Ponce D."/>
            <person name="Weitzman C.L."/>
            <person name="Tillett R.L."/>
            <person name="Sandmeier F.C."/>
            <person name="Tracy C.R."/>
        </authorList>
    </citation>
    <scope>NUCLEOTIDE SEQUENCE [LARGE SCALE GENOMIC DNA]</scope>
    <source>
        <strain evidence="14">723</strain>
    </source>
</reference>
<keyword evidence="4 10" id="KW-0547">Nucleotide-binding</keyword>
<evidence type="ECO:0000256" key="10">
    <source>
        <dbReference type="RuleBase" id="RU363038"/>
    </source>
</evidence>